<evidence type="ECO:0000256" key="1">
    <source>
        <dbReference type="ARBA" id="ARBA00022598"/>
    </source>
</evidence>
<protein>
    <submittedName>
        <fullName evidence="4">Acetyl-CoA synthetase (ADP-forming)</fullName>
    </submittedName>
</protein>
<evidence type="ECO:0000313" key="5">
    <source>
        <dbReference type="Proteomes" id="UP000199608"/>
    </source>
</evidence>
<dbReference type="Proteomes" id="UP000199608">
    <property type="component" value="Unassembled WGS sequence"/>
</dbReference>
<dbReference type="RefSeq" id="WP_092233589.1">
    <property type="nucleotide sequence ID" value="NZ_FNLL01000005.1"/>
</dbReference>
<accession>A0A1H2GJK2</accession>
<dbReference type="PANTHER" id="PTHR43334:SF1">
    <property type="entry name" value="3-HYDROXYPROPIONATE--COA LIGASE [ADP-FORMING]"/>
    <property type="match status" value="1"/>
</dbReference>
<dbReference type="AlphaFoldDB" id="A0A1H2GJK2"/>
<keyword evidence="3" id="KW-0067">ATP-binding</keyword>
<dbReference type="InterPro" id="IPR013815">
    <property type="entry name" value="ATP_grasp_subdomain_1"/>
</dbReference>
<dbReference type="InterPro" id="IPR051538">
    <property type="entry name" value="Acyl-CoA_Synth/Transferase"/>
</dbReference>
<keyword evidence="1" id="KW-0436">Ligase</keyword>
<evidence type="ECO:0000313" key="4">
    <source>
        <dbReference type="EMBL" id="SDU19797.1"/>
    </source>
</evidence>
<reference evidence="5" key="1">
    <citation type="submission" date="2016-10" db="EMBL/GenBank/DDBJ databases">
        <authorList>
            <person name="Varghese N."/>
            <person name="Submissions S."/>
        </authorList>
    </citation>
    <scope>NUCLEOTIDE SEQUENCE [LARGE SCALE GENOMIC DNA]</scope>
    <source>
        <strain evidence="5">DSM 3384</strain>
    </source>
</reference>
<organism evidence="4 5">
    <name type="scientific">Desulfobacula phenolica</name>
    <dbReference type="NCBI Taxonomy" id="90732"/>
    <lineage>
        <taxon>Bacteria</taxon>
        <taxon>Pseudomonadati</taxon>
        <taxon>Thermodesulfobacteriota</taxon>
        <taxon>Desulfobacteria</taxon>
        <taxon>Desulfobacterales</taxon>
        <taxon>Desulfobacteraceae</taxon>
        <taxon>Desulfobacula</taxon>
    </lineage>
</organism>
<name>A0A1H2GJK2_9BACT</name>
<dbReference type="Gene3D" id="3.30.470.20">
    <property type="entry name" value="ATP-grasp fold, B domain"/>
    <property type="match status" value="1"/>
</dbReference>
<dbReference type="PANTHER" id="PTHR43334">
    <property type="entry name" value="ACETATE--COA LIGASE [ADP-FORMING]"/>
    <property type="match status" value="1"/>
</dbReference>
<dbReference type="EMBL" id="FNLL01000005">
    <property type="protein sequence ID" value="SDU19797.1"/>
    <property type="molecule type" value="Genomic_DNA"/>
</dbReference>
<evidence type="ECO:0000256" key="2">
    <source>
        <dbReference type="ARBA" id="ARBA00022741"/>
    </source>
</evidence>
<evidence type="ECO:0000256" key="3">
    <source>
        <dbReference type="ARBA" id="ARBA00022840"/>
    </source>
</evidence>
<proteinExistence type="predicted"/>
<dbReference type="Gene3D" id="3.30.1490.20">
    <property type="entry name" value="ATP-grasp fold, A domain"/>
    <property type="match status" value="1"/>
</dbReference>
<dbReference type="Pfam" id="PF13549">
    <property type="entry name" value="ATP-grasp_5"/>
    <property type="match status" value="1"/>
</dbReference>
<dbReference type="SUPFAM" id="SSF56059">
    <property type="entry name" value="Glutathione synthetase ATP-binding domain-like"/>
    <property type="match status" value="1"/>
</dbReference>
<gene>
    <name evidence="4" type="ORF">SAMN04487931_105240</name>
</gene>
<dbReference type="GO" id="GO:0005524">
    <property type="term" value="F:ATP binding"/>
    <property type="evidence" value="ECO:0007669"/>
    <property type="project" value="UniProtKB-KW"/>
</dbReference>
<keyword evidence="2" id="KW-0547">Nucleotide-binding</keyword>
<sequence>MLTKNSKKIIDKSKSLGWVLEPDAKALMKLRGLDIPDFVLTNSFETADKFMRESESLVVAKAVSKKILHKTEVQAVVTGISSSDHLKKEMKRLQKLDGCEMILVEQMLQGLEIIIGAKNDYQFGPVIVFGIGGTSVEIYNDTAIRMAPLKPGDVYSMVESLKAKDLISGYRGGHGVNMQVLTYLMVNFSYLIMELEEDIESVDLNPVICTRDRCVIADARIILPSF</sequence>
<keyword evidence="5" id="KW-1185">Reference proteome</keyword>
<dbReference type="GO" id="GO:0016874">
    <property type="term" value="F:ligase activity"/>
    <property type="evidence" value="ECO:0007669"/>
    <property type="project" value="UniProtKB-KW"/>
</dbReference>